<dbReference type="GO" id="GO:0000428">
    <property type="term" value="C:DNA-directed RNA polymerase complex"/>
    <property type="evidence" value="ECO:0007669"/>
    <property type="project" value="UniProtKB-KW"/>
</dbReference>
<keyword evidence="2" id="KW-0804">Transcription</keyword>
<evidence type="ECO:0000313" key="3">
    <source>
        <dbReference type="Proteomes" id="UP001242811"/>
    </source>
</evidence>
<evidence type="ECO:0000259" key="1">
    <source>
        <dbReference type="Pfam" id="PF04542"/>
    </source>
</evidence>
<organism evidence="2 3">
    <name type="scientific">Paenibacillus brasilensis</name>
    <dbReference type="NCBI Taxonomy" id="128574"/>
    <lineage>
        <taxon>Bacteria</taxon>
        <taxon>Bacillati</taxon>
        <taxon>Bacillota</taxon>
        <taxon>Bacilli</taxon>
        <taxon>Bacillales</taxon>
        <taxon>Paenibacillaceae</taxon>
        <taxon>Paenibacillus</taxon>
    </lineage>
</organism>
<dbReference type="InterPro" id="IPR007627">
    <property type="entry name" value="RNA_pol_sigma70_r2"/>
</dbReference>
<gene>
    <name evidence="2" type="ORF">QOZ95_001799</name>
</gene>
<dbReference type="InterPro" id="IPR013325">
    <property type="entry name" value="RNA_pol_sigma_r2"/>
</dbReference>
<keyword evidence="2" id="KW-0240">DNA-directed RNA polymerase</keyword>
<accession>A0ABU0KW20</accession>
<protein>
    <submittedName>
        <fullName evidence="2">DNA-directed RNA polymerase specialized sigma24 family protein</fullName>
    </submittedName>
</protein>
<dbReference type="EMBL" id="JAUSWA010000008">
    <property type="protein sequence ID" value="MDQ0493641.1"/>
    <property type="molecule type" value="Genomic_DNA"/>
</dbReference>
<dbReference type="Proteomes" id="UP001242811">
    <property type="component" value="Unassembled WGS sequence"/>
</dbReference>
<dbReference type="Pfam" id="PF04542">
    <property type="entry name" value="Sigma70_r2"/>
    <property type="match status" value="1"/>
</dbReference>
<proteinExistence type="predicted"/>
<dbReference type="RefSeq" id="WP_244315779.1">
    <property type="nucleotide sequence ID" value="NZ_CP045298.1"/>
</dbReference>
<dbReference type="SUPFAM" id="SSF88946">
    <property type="entry name" value="Sigma2 domain of RNA polymerase sigma factors"/>
    <property type="match status" value="1"/>
</dbReference>
<sequence>MTEHELFHNYNKKIYRTCLYMLKNSQDAEDVCHDVFVTVFRQDWSSVTHLRAWIRA</sequence>
<keyword evidence="3" id="KW-1185">Reference proteome</keyword>
<feature type="domain" description="RNA polymerase sigma-70 region 2" evidence="1">
    <location>
        <begin position="6"/>
        <end position="54"/>
    </location>
</feature>
<evidence type="ECO:0000313" key="2">
    <source>
        <dbReference type="EMBL" id="MDQ0493641.1"/>
    </source>
</evidence>
<dbReference type="Gene3D" id="1.10.1740.10">
    <property type="match status" value="1"/>
</dbReference>
<name>A0ABU0KW20_9BACL</name>
<comment type="caution">
    <text evidence="2">The sequence shown here is derived from an EMBL/GenBank/DDBJ whole genome shotgun (WGS) entry which is preliminary data.</text>
</comment>
<reference evidence="2 3" key="1">
    <citation type="submission" date="2023-07" db="EMBL/GenBank/DDBJ databases">
        <title>Genomic Encyclopedia of Type Strains, Phase IV (KMG-IV): sequencing the most valuable type-strain genomes for metagenomic binning, comparative biology and taxonomic classification.</title>
        <authorList>
            <person name="Goeker M."/>
        </authorList>
    </citation>
    <scope>NUCLEOTIDE SEQUENCE [LARGE SCALE GENOMIC DNA]</scope>
    <source>
        <strain evidence="2 3">DSM 14914</strain>
    </source>
</reference>